<comment type="caution">
    <text evidence="17">The sequence shown here is derived from an EMBL/GenBank/DDBJ whole genome shotgun (WGS) entry which is preliminary data.</text>
</comment>
<dbReference type="EC" id="2.7.1.40" evidence="4 13"/>
<keyword evidence="8 14" id="KW-0418">Kinase</keyword>
<dbReference type="Gene3D" id="3.40.1380.20">
    <property type="entry name" value="Pyruvate kinase, C-terminal domain"/>
    <property type="match status" value="1"/>
</dbReference>
<dbReference type="PRINTS" id="PR01050">
    <property type="entry name" value="PYRUVTKNASE"/>
</dbReference>
<evidence type="ECO:0000256" key="2">
    <source>
        <dbReference type="ARBA" id="ARBA00004997"/>
    </source>
</evidence>
<keyword evidence="7" id="KW-0547">Nucleotide-binding</keyword>
<dbReference type="InterPro" id="IPR040442">
    <property type="entry name" value="Pyrv_kinase-like_dom_sf"/>
</dbReference>
<dbReference type="NCBIfam" id="NF004978">
    <property type="entry name" value="PRK06354.1"/>
    <property type="match status" value="1"/>
</dbReference>
<keyword evidence="9" id="KW-0067">ATP-binding</keyword>
<keyword evidence="11 14" id="KW-0324">Glycolysis</keyword>
<dbReference type="InterPro" id="IPR015793">
    <property type="entry name" value="Pyrv_Knase_brl"/>
</dbReference>
<dbReference type="GO" id="GO:0004743">
    <property type="term" value="F:pyruvate kinase activity"/>
    <property type="evidence" value="ECO:0007669"/>
    <property type="project" value="UniProtKB-UniRule"/>
</dbReference>
<evidence type="ECO:0000259" key="15">
    <source>
        <dbReference type="Pfam" id="PF00224"/>
    </source>
</evidence>
<comment type="cofactor">
    <cofactor evidence="1">
        <name>K(+)</name>
        <dbReference type="ChEBI" id="CHEBI:29103"/>
    </cofactor>
</comment>
<keyword evidence="6" id="KW-0479">Metal-binding</keyword>
<comment type="similarity">
    <text evidence="3 14">Belongs to the pyruvate kinase family.</text>
</comment>
<dbReference type="PROSITE" id="PS00110">
    <property type="entry name" value="PYRUVATE_KINASE"/>
    <property type="match status" value="1"/>
</dbReference>
<proteinExistence type="inferred from homology"/>
<comment type="catalytic activity">
    <reaction evidence="14">
        <text>pyruvate + ATP = phosphoenolpyruvate + ADP + H(+)</text>
        <dbReference type="Rhea" id="RHEA:18157"/>
        <dbReference type="ChEBI" id="CHEBI:15361"/>
        <dbReference type="ChEBI" id="CHEBI:15378"/>
        <dbReference type="ChEBI" id="CHEBI:30616"/>
        <dbReference type="ChEBI" id="CHEBI:58702"/>
        <dbReference type="ChEBI" id="CHEBI:456216"/>
        <dbReference type="EC" id="2.7.1.40"/>
    </reaction>
</comment>
<dbReference type="Proteomes" id="UP000599578">
    <property type="component" value="Unassembled WGS sequence"/>
</dbReference>
<keyword evidence="10 14" id="KW-0460">Magnesium</keyword>
<dbReference type="SUPFAM" id="SSF51621">
    <property type="entry name" value="Phosphoenolpyruvate/pyruvate domain"/>
    <property type="match status" value="1"/>
</dbReference>
<evidence type="ECO:0000256" key="14">
    <source>
        <dbReference type="RuleBase" id="RU000504"/>
    </source>
</evidence>
<feature type="domain" description="Pyruvate kinase C-terminal" evidence="16">
    <location>
        <begin position="359"/>
        <end position="474"/>
    </location>
</feature>
<evidence type="ECO:0000256" key="7">
    <source>
        <dbReference type="ARBA" id="ARBA00022741"/>
    </source>
</evidence>
<dbReference type="NCBIfam" id="NF004491">
    <property type="entry name" value="PRK05826.1"/>
    <property type="match status" value="1"/>
</dbReference>
<evidence type="ECO:0000256" key="10">
    <source>
        <dbReference type="ARBA" id="ARBA00022842"/>
    </source>
</evidence>
<dbReference type="SUPFAM" id="SSF50800">
    <property type="entry name" value="PK beta-barrel domain-like"/>
    <property type="match status" value="1"/>
</dbReference>
<dbReference type="InterPro" id="IPR015813">
    <property type="entry name" value="Pyrv/PenolPyrv_kinase-like_dom"/>
</dbReference>
<dbReference type="NCBIfam" id="TIGR01064">
    <property type="entry name" value="pyruv_kin"/>
    <property type="match status" value="1"/>
</dbReference>
<evidence type="ECO:0000256" key="6">
    <source>
        <dbReference type="ARBA" id="ARBA00022723"/>
    </source>
</evidence>
<dbReference type="Pfam" id="PF00224">
    <property type="entry name" value="PK"/>
    <property type="match status" value="1"/>
</dbReference>
<evidence type="ECO:0000259" key="16">
    <source>
        <dbReference type="Pfam" id="PF02887"/>
    </source>
</evidence>
<dbReference type="FunFam" id="2.40.33.10:FF:000002">
    <property type="entry name" value="Pyruvate kinase"/>
    <property type="match status" value="1"/>
</dbReference>
<dbReference type="GO" id="GO:0016301">
    <property type="term" value="F:kinase activity"/>
    <property type="evidence" value="ECO:0007669"/>
    <property type="project" value="UniProtKB-KW"/>
</dbReference>
<sequence length="481" mass="51928">MRRTKIVATLGPASESPAQIARLIEAGVDVVRLNFSHGSIEEHSERARLVREAAQARGRHVAILGDLQGPKIRIARFRDGKIRLEVGDRFILDAELPRDEGTVERVGLDYKALARDCAPGDILLLDDGRIVLKVDQIRGAEVFCTVTVGGTLSNNKGINRQGGGLSADALTEKDKRDIEAAQQIDVDYLAVSFPRSGDDIRYARELLTAAGGKAGIIAKIERAEAVSSTEALDGIIDASDGVMVARGDLGVEIGDAELIGVQKQIIERARKRNKVVITATQMMESMITSPMPTRAEVSDVANAVLDGTDAVMLSAETAAGEYPVEAVEAMVRVIGGAEKHPRLRSSRHRMDQTFSRMDETIGLAAMYAANHLEGVKALLCMTETGATPLLMSRMSSGLPIFALSPWTDTLNRTALYRGVCPLQFDASEIPSQTVNQRAVDQLRDLGEVKDGDLVVITKGDYLNVHGGTNTLKIVRVGDEVR</sequence>
<evidence type="ECO:0000256" key="1">
    <source>
        <dbReference type="ARBA" id="ARBA00001958"/>
    </source>
</evidence>
<dbReference type="InterPro" id="IPR018209">
    <property type="entry name" value="Pyrv_Knase_AS"/>
</dbReference>
<evidence type="ECO:0000256" key="13">
    <source>
        <dbReference type="NCBIfam" id="TIGR01064"/>
    </source>
</evidence>
<keyword evidence="18" id="KW-1185">Reference proteome</keyword>
<evidence type="ECO:0000256" key="12">
    <source>
        <dbReference type="ARBA" id="ARBA00023317"/>
    </source>
</evidence>
<dbReference type="InterPro" id="IPR011037">
    <property type="entry name" value="Pyrv_Knase-like_insert_dom_sf"/>
</dbReference>
<dbReference type="GO" id="GO:0005524">
    <property type="term" value="F:ATP binding"/>
    <property type="evidence" value="ECO:0007669"/>
    <property type="project" value="UniProtKB-KW"/>
</dbReference>
<organism evidence="17 18">
    <name type="scientific">Marinobacterium nitratireducens</name>
    <dbReference type="NCBI Taxonomy" id="518897"/>
    <lineage>
        <taxon>Bacteria</taxon>
        <taxon>Pseudomonadati</taxon>
        <taxon>Pseudomonadota</taxon>
        <taxon>Gammaproteobacteria</taxon>
        <taxon>Oceanospirillales</taxon>
        <taxon>Oceanospirillaceae</taxon>
        <taxon>Marinobacterium</taxon>
    </lineage>
</organism>
<evidence type="ECO:0000313" key="18">
    <source>
        <dbReference type="Proteomes" id="UP000599578"/>
    </source>
</evidence>
<evidence type="ECO:0000256" key="9">
    <source>
        <dbReference type="ARBA" id="ARBA00022840"/>
    </source>
</evidence>
<dbReference type="InterPro" id="IPR015806">
    <property type="entry name" value="Pyrv_Knase_insert_dom_sf"/>
</dbReference>
<dbReference type="InterPro" id="IPR015795">
    <property type="entry name" value="Pyrv_Knase_C"/>
</dbReference>
<keyword evidence="5 14" id="KW-0808">Transferase</keyword>
<protein>
    <recommendedName>
        <fullName evidence="4 13">Pyruvate kinase</fullName>
        <ecNumber evidence="4 13">2.7.1.40</ecNumber>
    </recommendedName>
</protein>
<evidence type="ECO:0000256" key="3">
    <source>
        <dbReference type="ARBA" id="ARBA00008663"/>
    </source>
</evidence>
<dbReference type="GO" id="GO:0030955">
    <property type="term" value="F:potassium ion binding"/>
    <property type="evidence" value="ECO:0007669"/>
    <property type="project" value="UniProtKB-UniRule"/>
</dbReference>
<dbReference type="Gene3D" id="2.40.33.10">
    <property type="entry name" value="PK beta-barrel domain-like"/>
    <property type="match status" value="1"/>
</dbReference>
<dbReference type="GO" id="GO:0000287">
    <property type="term" value="F:magnesium ion binding"/>
    <property type="evidence" value="ECO:0007669"/>
    <property type="project" value="UniProtKB-UniRule"/>
</dbReference>
<evidence type="ECO:0000256" key="4">
    <source>
        <dbReference type="ARBA" id="ARBA00012142"/>
    </source>
</evidence>
<evidence type="ECO:0000256" key="8">
    <source>
        <dbReference type="ARBA" id="ARBA00022777"/>
    </source>
</evidence>
<comment type="pathway">
    <text evidence="2 14">Carbohydrate degradation; glycolysis; pyruvate from D-glyceraldehyde 3-phosphate: step 5/5.</text>
</comment>
<dbReference type="PANTHER" id="PTHR11817">
    <property type="entry name" value="PYRUVATE KINASE"/>
    <property type="match status" value="1"/>
</dbReference>
<dbReference type="AlphaFoldDB" id="A0A918DQ07"/>
<accession>A0A918DQ07</accession>
<dbReference type="Gene3D" id="3.20.20.60">
    <property type="entry name" value="Phosphoenolpyruvate-binding domains"/>
    <property type="match status" value="1"/>
</dbReference>
<dbReference type="InterPro" id="IPR001697">
    <property type="entry name" value="Pyr_Knase"/>
</dbReference>
<evidence type="ECO:0000313" key="17">
    <source>
        <dbReference type="EMBL" id="GGO79369.1"/>
    </source>
</evidence>
<keyword evidence="12 17" id="KW-0670">Pyruvate</keyword>
<gene>
    <name evidence="17" type="primary">pykA</name>
    <name evidence="17" type="ORF">GCM10011348_13470</name>
</gene>
<dbReference type="InterPro" id="IPR036918">
    <property type="entry name" value="Pyrv_Knase_C_sf"/>
</dbReference>
<dbReference type="EMBL" id="BMLT01000003">
    <property type="protein sequence ID" value="GGO79369.1"/>
    <property type="molecule type" value="Genomic_DNA"/>
</dbReference>
<evidence type="ECO:0000256" key="5">
    <source>
        <dbReference type="ARBA" id="ARBA00022679"/>
    </source>
</evidence>
<feature type="domain" description="Pyruvate kinase barrel" evidence="15">
    <location>
        <begin position="1"/>
        <end position="327"/>
    </location>
</feature>
<name>A0A918DQ07_9GAMM</name>
<dbReference type="SUPFAM" id="SSF52935">
    <property type="entry name" value="PK C-terminal domain-like"/>
    <property type="match status" value="1"/>
</dbReference>
<dbReference type="RefSeq" id="WP_188859730.1">
    <property type="nucleotide sequence ID" value="NZ_BMLT01000003.1"/>
</dbReference>
<evidence type="ECO:0000256" key="11">
    <source>
        <dbReference type="ARBA" id="ARBA00023152"/>
    </source>
</evidence>
<dbReference type="Pfam" id="PF02887">
    <property type="entry name" value="PK_C"/>
    <property type="match status" value="1"/>
</dbReference>
<reference evidence="17 18" key="1">
    <citation type="journal article" date="2014" name="Int. J. Syst. Evol. Microbiol.">
        <title>Complete genome sequence of Corynebacterium casei LMG S-19264T (=DSM 44701T), isolated from a smear-ripened cheese.</title>
        <authorList>
            <consortium name="US DOE Joint Genome Institute (JGI-PGF)"/>
            <person name="Walter F."/>
            <person name="Albersmeier A."/>
            <person name="Kalinowski J."/>
            <person name="Ruckert C."/>
        </authorList>
    </citation>
    <scope>NUCLEOTIDE SEQUENCE [LARGE SCALE GENOMIC DNA]</scope>
    <source>
        <strain evidence="17 18">CGMCC 1.7286</strain>
    </source>
</reference>